<evidence type="ECO:0000313" key="1">
    <source>
        <dbReference type="EMBL" id="EDM12992.1"/>
    </source>
</evidence>
<name>A6I0L2_RAT</name>
<proteinExistence type="predicted"/>
<gene>
    <name evidence="1" type="ORF">rCG_47843</name>
</gene>
<organism evidence="1 2">
    <name type="scientific">Rattus norvegicus</name>
    <name type="common">Rat</name>
    <dbReference type="NCBI Taxonomy" id="10116"/>
    <lineage>
        <taxon>Eukaryota</taxon>
        <taxon>Metazoa</taxon>
        <taxon>Chordata</taxon>
        <taxon>Craniata</taxon>
        <taxon>Vertebrata</taxon>
        <taxon>Euteleostomi</taxon>
        <taxon>Mammalia</taxon>
        <taxon>Eutheria</taxon>
        <taxon>Euarchontoglires</taxon>
        <taxon>Glires</taxon>
        <taxon>Rodentia</taxon>
        <taxon>Myomorpha</taxon>
        <taxon>Muroidea</taxon>
        <taxon>Muridae</taxon>
        <taxon>Murinae</taxon>
        <taxon>Rattus</taxon>
    </lineage>
</organism>
<sequence length="62" mass="6938">MHECTAPSFEFYFLGKPSTLGCETAFEIWVRQAAQCSCRRGTTLCVHTPFVSKKSTCLKSIC</sequence>
<evidence type="ECO:0000313" key="2">
    <source>
        <dbReference type="Proteomes" id="UP000234681"/>
    </source>
</evidence>
<dbReference type="Proteomes" id="UP000234681">
    <property type="component" value="Chromosome 1"/>
</dbReference>
<dbReference type="AlphaFoldDB" id="A6I0L2"/>
<protein>
    <submittedName>
        <fullName evidence="1">RCG47843</fullName>
    </submittedName>
</protein>
<reference evidence="2" key="1">
    <citation type="submission" date="2005-09" db="EMBL/GenBank/DDBJ databases">
        <authorList>
            <person name="Mural R.J."/>
            <person name="Li P.W."/>
            <person name="Adams M.D."/>
            <person name="Amanatides P.G."/>
            <person name="Baden-Tillson H."/>
            <person name="Barnstead M."/>
            <person name="Chin S.H."/>
            <person name="Dew I."/>
            <person name="Evans C.A."/>
            <person name="Ferriera S."/>
            <person name="Flanigan M."/>
            <person name="Fosler C."/>
            <person name="Glodek A."/>
            <person name="Gu Z."/>
            <person name="Holt R.A."/>
            <person name="Jennings D."/>
            <person name="Kraft C.L."/>
            <person name="Lu F."/>
            <person name="Nguyen T."/>
            <person name="Nusskern D.R."/>
            <person name="Pfannkoch C.M."/>
            <person name="Sitter C."/>
            <person name="Sutton G.G."/>
            <person name="Venter J.C."/>
            <person name="Wang Z."/>
            <person name="Woodage T."/>
            <person name="Zheng X.H."/>
            <person name="Zhong F."/>
        </authorList>
    </citation>
    <scope>NUCLEOTIDE SEQUENCE [LARGE SCALE GENOMIC DNA]</scope>
    <source>
        <strain>BN</strain>
        <strain evidence="2">Sprague-Dawley</strain>
    </source>
</reference>
<accession>A6I0L2</accession>
<dbReference type="EMBL" id="CH473953">
    <property type="protein sequence ID" value="EDM12992.1"/>
    <property type="molecule type" value="Genomic_DNA"/>
</dbReference>